<dbReference type="OrthoDB" id="1092346at2"/>
<sequence>MSKENVILIDYNAPDDWEFHKAIEKTTGKKWRVYKAISNENHGGILQKLIRYTKYFLVPMKIAKNHKSYIKVLAWQQFYGLILAFYFRIFHIQNAPEIVVLTFIYKPKKSVIGKVYDKFIRYIVTSGYIKSFVVFSENEKKRYVDYFDVPESQFVFETLGYEDKTQEIEIGEPGNFYLAAGRSNRDYKFLTAAWAGREEQLEIICDTLSLKSNSSNIRVLTSCHDNEFFEELAKCRAVIVTLEDTHISSGQLVIIQAMMYGKPVIVTENDTVKDYIDTGKTGMIIPKTEKALADAILSLKDETYYKKISTAERKQYESKFSVYAMGTAIGKLLN</sequence>
<keyword evidence="2" id="KW-1185">Reference proteome</keyword>
<name>A0A1C7I871_9FIRM</name>
<protein>
    <recommendedName>
        <fullName evidence="3">Glycosyltransferase involved in cell wall biosynthesis</fullName>
    </recommendedName>
</protein>
<organism evidence="1 2">
    <name type="scientific">Blautia pseudococcoides</name>
    <dbReference type="NCBI Taxonomy" id="1796616"/>
    <lineage>
        <taxon>Bacteria</taxon>
        <taxon>Bacillati</taxon>
        <taxon>Bacillota</taxon>
        <taxon>Clostridia</taxon>
        <taxon>Lachnospirales</taxon>
        <taxon>Lachnospiraceae</taxon>
        <taxon>Blautia</taxon>
    </lineage>
</organism>
<dbReference type="KEGG" id="byl:A4V09_05205"/>
<reference evidence="1" key="1">
    <citation type="submission" date="2017-04" db="EMBL/GenBank/DDBJ databases">
        <title>Complete Genome Sequences of Twelve Strains of a Stable Defined Moderately Diverse Mouse Microbiota 2 (sDMDMm2).</title>
        <authorList>
            <person name="Uchimura Y."/>
            <person name="Wyss M."/>
            <person name="Brugiroux S."/>
            <person name="Limenitakis J.P."/>
            <person name="Stecher B."/>
            <person name="McCoy K.D."/>
            <person name="Macpherson A.J."/>
        </authorList>
    </citation>
    <scope>NUCLEOTIDE SEQUENCE</scope>
    <source>
        <strain evidence="1">YL58</strain>
    </source>
</reference>
<dbReference type="Proteomes" id="UP000092574">
    <property type="component" value="Chromosome"/>
</dbReference>
<dbReference type="STRING" id="1796616.A4V09_05205"/>
<gene>
    <name evidence="1" type="ORF">A4V09_05205</name>
</gene>
<dbReference type="Gene3D" id="3.40.50.2000">
    <property type="entry name" value="Glycogen Phosphorylase B"/>
    <property type="match status" value="1"/>
</dbReference>
<dbReference type="SUPFAM" id="SSF53756">
    <property type="entry name" value="UDP-Glycosyltransferase/glycogen phosphorylase"/>
    <property type="match status" value="1"/>
</dbReference>
<dbReference type="PANTHER" id="PTHR12526">
    <property type="entry name" value="GLYCOSYLTRANSFERASE"/>
    <property type="match status" value="1"/>
</dbReference>
<dbReference type="Pfam" id="PF13692">
    <property type="entry name" value="Glyco_trans_1_4"/>
    <property type="match status" value="1"/>
</dbReference>
<evidence type="ECO:0000313" key="2">
    <source>
        <dbReference type="Proteomes" id="UP000092574"/>
    </source>
</evidence>
<proteinExistence type="predicted"/>
<dbReference type="RefSeq" id="WP_065541420.1">
    <property type="nucleotide sequence ID" value="NZ_CP015405.2"/>
</dbReference>
<dbReference type="EMBL" id="CP015405">
    <property type="protein sequence ID" value="ANU75208.1"/>
    <property type="molecule type" value="Genomic_DNA"/>
</dbReference>
<evidence type="ECO:0000313" key="1">
    <source>
        <dbReference type="EMBL" id="ANU75208.1"/>
    </source>
</evidence>
<dbReference type="AlphaFoldDB" id="A0A1C7I871"/>
<evidence type="ECO:0008006" key="3">
    <source>
        <dbReference type="Google" id="ProtNLM"/>
    </source>
</evidence>
<accession>A0A1C7I871</accession>